<accession>A0A665T177</accession>
<dbReference type="AlphaFoldDB" id="A0A665T177"/>
<evidence type="ECO:0000313" key="3">
    <source>
        <dbReference type="Ensembl" id="ENSENLP00000003685.1"/>
    </source>
</evidence>
<protein>
    <recommendedName>
        <fullName evidence="2">L1 transposable element RRM domain-containing protein</fullName>
    </recommendedName>
</protein>
<dbReference type="InterPro" id="IPR042566">
    <property type="entry name" value="L1_C"/>
</dbReference>
<dbReference type="InParanoid" id="A0A665T177"/>
<reference evidence="3" key="2">
    <citation type="submission" date="2025-08" db="UniProtKB">
        <authorList>
            <consortium name="Ensembl"/>
        </authorList>
    </citation>
    <scope>IDENTIFICATION</scope>
</reference>
<proteinExistence type="predicted"/>
<name>A0A665T177_ECHNA</name>
<reference evidence="3" key="3">
    <citation type="submission" date="2025-09" db="UniProtKB">
        <authorList>
            <consortium name="Ensembl"/>
        </authorList>
    </citation>
    <scope>IDENTIFICATION</scope>
</reference>
<dbReference type="Ensembl" id="ENSENLT00000003886.1">
    <property type="protein sequence ID" value="ENSENLP00000003685.1"/>
    <property type="gene ID" value="ENSENLG00000001794.1"/>
</dbReference>
<dbReference type="PANTHER" id="PTHR11505">
    <property type="entry name" value="L1 TRANSPOSABLE ELEMENT-RELATED"/>
    <property type="match status" value="1"/>
</dbReference>
<keyword evidence="4" id="KW-1185">Reference proteome</keyword>
<feature type="domain" description="L1 transposable element RRM" evidence="2">
    <location>
        <begin position="67"/>
        <end position="161"/>
    </location>
</feature>
<evidence type="ECO:0000259" key="2">
    <source>
        <dbReference type="Pfam" id="PF02994"/>
    </source>
</evidence>
<dbReference type="OMA" id="HDYPPEI"/>
<feature type="region of interest" description="Disordered" evidence="1">
    <location>
        <begin position="1"/>
        <end position="35"/>
    </location>
</feature>
<dbReference type="Gene3D" id="3.30.250.20">
    <property type="entry name" value="L1 transposable element, C-terminal domain"/>
    <property type="match status" value="1"/>
</dbReference>
<organism evidence="3 4">
    <name type="scientific">Echeneis naucrates</name>
    <name type="common">Live sharksucker</name>
    <dbReference type="NCBI Taxonomy" id="173247"/>
    <lineage>
        <taxon>Eukaryota</taxon>
        <taxon>Metazoa</taxon>
        <taxon>Chordata</taxon>
        <taxon>Craniata</taxon>
        <taxon>Vertebrata</taxon>
        <taxon>Euteleostomi</taxon>
        <taxon>Actinopterygii</taxon>
        <taxon>Neopterygii</taxon>
        <taxon>Teleostei</taxon>
        <taxon>Neoteleostei</taxon>
        <taxon>Acanthomorphata</taxon>
        <taxon>Carangaria</taxon>
        <taxon>Carangiformes</taxon>
        <taxon>Echeneidae</taxon>
        <taxon>Echeneis</taxon>
    </lineage>
</organism>
<evidence type="ECO:0000313" key="4">
    <source>
        <dbReference type="Proteomes" id="UP000472264"/>
    </source>
</evidence>
<dbReference type="Proteomes" id="UP000472264">
    <property type="component" value="Chromosome 15"/>
</dbReference>
<reference evidence="3" key="1">
    <citation type="submission" date="2021-04" db="EMBL/GenBank/DDBJ databases">
        <authorList>
            <consortium name="Wellcome Sanger Institute Data Sharing"/>
        </authorList>
    </citation>
    <scope>NUCLEOTIDE SEQUENCE [LARGE SCALE GENOMIC DNA]</scope>
</reference>
<dbReference type="Pfam" id="PF02994">
    <property type="entry name" value="Transposase_22"/>
    <property type="match status" value="1"/>
</dbReference>
<dbReference type="Gene3D" id="3.30.70.1820">
    <property type="entry name" value="L1 transposable element, RRM domain"/>
    <property type="match status" value="1"/>
</dbReference>
<sequence>MQLTEEANVSSPGASRGASPAPSYDGADTEEEEEPVNLMKILKVLRGIGNEEKLQLKLTAMEAYSRRETLRLYGVPEGAESGSQSMIQFVEKLLRENLTIPPSTALQIQRAHRALSPLPPSGSQPRSILVKFLCFILKEEVLRLACQKKGFTWNNNKINLDHDYPPEIMAMRKEYAEARRILKEKNLRFRTLYPARLKVIFEEGVKIYNSVEEVTADLAMACCCEGMLCCQLIQIHAN</sequence>
<feature type="compositionally biased region" description="Low complexity" evidence="1">
    <location>
        <begin position="10"/>
        <end position="23"/>
    </location>
</feature>
<evidence type="ECO:0000256" key="1">
    <source>
        <dbReference type="SAM" id="MobiDB-lite"/>
    </source>
</evidence>
<dbReference type="InterPro" id="IPR004244">
    <property type="entry name" value="Transposase_22"/>
</dbReference>
<dbReference type="InterPro" id="IPR043636">
    <property type="entry name" value="L1_RRM_dom"/>
</dbReference>